<proteinExistence type="inferred from homology"/>
<dbReference type="PIRSF" id="PIRSF005898">
    <property type="entry name" value="Phycobilisome_CpeC/CpcI"/>
    <property type="match status" value="1"/>
</dbReference>
<evidence type="ECO:0000313" key="11">
    <source>
        <dbReference type="Proteomes" id="UP000239001"/>
    </source>
</evidence>
<dbReference type="EMBL" id="PXOH01000007">
    <property type="protein sequence ID" value="PSF37749.1"/>
    <property type="molecule type" value="Genomic_DNA"/>
</dbReference>
<dbReference type="InterPro" id="IPR016470">
    <property type="entry name" value="Phycobilisome"/>
</dbReference>
<keyword evidence="11" id="KW-1185">Reference proteome</keyword>
<gene>
    <name evidence="10" type="ORF">C7H19_09385</name>
</gene>
<feature type="domain" description="CpcD-like" evidence="8">
    <location>
        <begin position="220"/>
        <end position="273"/>
    </location>
</feature>
<comment type="subcellular location">
    <subcellularLocation>
        <location evidence="1">Cellular thylakoid membrane</location>
        <topology evidence="1">Peripheral membrane protein</topology>
        <orientation evidence="1">Cytoplasmic side</orientation>
    </subcellularLocation>
</comment>
<dbReference type="Gene3D" id="1.10.3130.20">
    <property type="entry name" value="Phycobilisome linker domain"/>
    <property type="match status" value="1"/>
</dbReference>
<dbReference type="InterPro" id="IPR008213">
    <property type="entry name" value="CpcD-like_dom"/>
</dbReference>
<dbReference type="Pfam" id="PF00427">
    <property type="entry name" value="PBS_linker_poly"/>
    <property type="match status" value="1"/>
</dbReference>
<evidence type="ECO:0000256" key="4">
    <source>
        <dbReference type="ARBA" id="ARBA00022738"/>
    </source>
</evidence>
<sequence>MSSLTAAQRLGYEPYVSANPVELRGTRTAEDVEAVIRAAYRQVMGNEHLMSSERLTSAESLLRNGSISVQDFIRALALSEVYRNKFFYTQPQNRFIELNYKHLLGRAPYDQSEIAFHTDLYTQEGYEAEINSYIDSAEYQESFGDSIVPYYRGFSTQRNQKTVGFSRIFQLYRGYASSDRASGNGTKSKLVREVAQNIATPVYIGETGEALSGVSGGDRGKFYRVRVIQGAKPGRVTRVRRSNQEYLVPYEQLSNKLQEINRQGGQVASITLA</sequence>
<dbReference type="RefSeq" id="WP_106456613.1">
    <property type="nucleotide sequence ID" value="NZ_PXOH01000007.1"/>
</dbReference>
<dbReference type="PROSITE" id="PS51445">
    <property type="entry name" value="PBS_LINKER"/>
    <property type="match status" value="1"/>
</dbReference>
<evidence type="ECO:0000256" key="6">
    <source>
        <dbReference type="ARBA" id="ARBA00023136"/>
    </source>
</evidence>
<dbReference type="InterPro" id="IPR001297">
    <property type="entry name" value="PBS_linker_dom"/>
</dbReference>
<dbReference type="AlphaFoldDB" id="A0A2T1LZB4"/>
<evidence type="ECO:0000313" key="10">
    <source>
        <dbReference type="EMBL" id="PSF37749.1"/>
    </source>
</evidence>
<keyword evidence="6" id="KW-0472">Membrane</keyword>
<reference evidence="10 11" key="1">
    <citation type="submission" date="2018-03" db="EMBL/GenBank/DDBJ databases">
        <title>The ancient ancestry and fast evolution of plastids.</title>
        <authorList>
            <person name="Moore K.R."/>
            <person name="Magnabosco C."/>
            <person name="Momper L."/>
            <person name="Gold D.A."/>
            <person name="Bosak T."/>
            <person name="Fournier G.P."/>
        </authorList>
    </citation>
    <scope>NUCLEOTIDE SEQUENCE [LARGE SCALE GENOMIC DNA]</scope>
    <source>
        <strain evidence="10 11">CCALA 016</strain>
    </source>
</reference>
<comment type="similarity">
    <text evidence="7">Belongs to the phycobilisome linker protein family.</text>
</comment>
<protein>
    <submittedName>
        <fullName evidence="10">Photosystem I reaction center subunit XII</fullName>
    </submittedName>
</protein>
<dbReference type="PANTHER" id="PTHR34011">
    <property type="entry name" value="PHYCOBILISOME 32.1 KDA LINKER POLYPEPTIDE, PHYCOCYANIN-ASSOCIATED, ROD 2-RELATED"/>
    <property type="match status" value="1"/>
</dbReference>
<feature type="domain" description="PBS-linker" evidence="9">
    <location>
        <begin position="1"/>
        <end position="180"/>
    </location>
</feature>
<dbReference type="GO" id="GO:0031676">
    <property type="term" value="C:plasma membrane-derived thylakoid membrane"/>
    <property type="evidence" value="ECO:0007669"/>
    <property type="project" value="UniProtKB-SubCell"/>
</dbReference>
<keyword evidence="3" id="KW-0042">Antenna complex</keyword>
<dbReference type="SMART" id="SM01094">
    <property type="entry name" value="CpcD"/>
    <property type="match status" value="1"/>
</dbReference>
<keyword evidence="2" id="KW-0602">Photosynthesis</keyword>
<evidence type="ECO:0000256" key="5">
    <source>
        <dbReference type="ARBA" id="ARBA00023078"/>
    </source>
</evidence>
<accession>A0A2T1LZB4</accession>
<evidence type="ECO:0000256" key="2">
    <source>
        <dbReference type="ARBA" id="ARBA00022531"/>
    </source>
</evidence>
<evidence type="ECO:0000256" key="7">
    <source>
        <dbReference type="PROSITE-ProRule" id="PRU00775"/>
    </source>
</evidence>
<dbReference type="PANTHER" id="PTHR34011:SF6">
    <property type="entry name" value="PHYCOBILIPROTEIN APCE"/>
    <property type="match status" value="1"/>
</dbReference>
<dbReference type="Pfam" id="PF01383">
    <property type="entry name" value="CpcD"/>
    <property type="match status" value="1"/>
</dbReference>
<dbReference type="OrthoDB" id="420396at2"/>
<dbReference type="GO" id="GO:0030089">
    <property type="term" value="C:phycobilisome"/>
    <property type="evidence" value="ECO:0007669"/>
    <property type="project" value="UniProtKB-UniRule"/>
</dbReference>
<dbReference type="Proteomes" id="UP000239001">
    <property type="component" value="Unassembled WGS sequence"/>
</dbReference>
<comment type="caution">
    <text evidence="10">The sequence shown here is derived from an EMBL/GenBank/DDBJ whole genome shotgun (WGS) entry which is preliminary data.</text>
</comment>
<evidence type="ECO:0000256" key="3">
    <source>
        <dbReference type="ARBA" id="ARBA00022549"/>
    </source>
</evidence>
<reference evidence="10 11" key="2">
    <citation type="submission" date="2018-03" db="EMBL/GenBank/DDBJ databases">
        <authorList>
            <person name="Keele B.F."/>
        </authorList>
    </citation>
    <scope>NUCLEOTIDE SEQUENCE [LARGE SCALE GENOMIC DNA]</scope>
    <source>
        <strain evidence="10 11">CCALA 016</strain>
    </source>
</reference>
<dbReference type="InterPro" id="IPR038255">
    <property type="entry name" value="PBS_linker_sf"/>
</dbReference>
<evidence type="ECO:0000259" key="8">
    <source>
        <dbReference type="PROSITE" id="PS51441"/>
    </source>
</evidence>
<dbReference type="PROSITE" id="PS51441">
    <property type="entry name" value="CPCD_LIKE"/>
    <property type="match status" value="1"/>
</dbReference>
<evidence type="ECO:0000256" key="1">
    <source>
        <dbReference type="ARBA" id="ARBA00004445"/>
    </source>
</evidence>
<dbReference type="GO" id="GO:0015979">
    <property type="term" value="P:photosynthesis"/>
    <property type="evidence" value="ECO:0007669"/>
    <property type="project" value="UniProtKB-KW"/>
</dbReference>
<organism evidence="10 11">
    <name type="scientific">Aphanothece hegewaldii CCALA 016</name>
    <dbReference type="NCBI Taxonomy" id="2107694"/>
    <lineage>
        <taxon>Bacteria</taxon>
        <taxon>Bacillati</taxon>
        <taxon>Cyanobacteriota</taxon>
        <taxon>Cyanophyceae</taxon>
        <taxon>Oscillatoriophycideae</taxon>
        <taxon>Chroococcales</taxon>
        <taxon>Aphanothecaceae</taxon>
        <taxon>Aphanothece</taxon>
    </lineage>
</organism>
<keyword evidence="5" id="KW-0793">Thylakoid</keyword>
<evidence type="ECO:0000259" key="9">
    <source>
        <dbReference type="PROSITE" id="PS51445"/>
    </source>
</evidence>
<keyword evidence="4 7" id="KW-0605">Phycobilisome</keyword>
<name>A0A2T1LZB4_9CHRO</name>